<dbReference type="InterPro" id="IPR001138">
    <property type="entry name" value="Zn2Cys6_DnaBD"/>
</dbReference>
<evidence type="ECO:0000256" key="6">
    <source>
        <dbReference type="ARBA" id="ARBA00023242"/>
    </source>
</evidence>
<feature type="domain" description="Zn(2)-C6 fungal-type" evidence="8">
    <location>
        <begin position="60"/>
        <end position="92"/>
    </location>
</feature>
<dbReference type="GO" id="GO:0005634">
    <property type="term" value="C:nucleus"/>
    <property type="evidence" value="ECO:0007669"/>
    <property type="project" value="TreeGrafter"/>
</dbReference>
<evidence type="ECO:0000256" key="3">
    <source>
        <dbReference type="ARBA" id="ARBA00023015"/>
    </source>
</evidence>
<dbReference type="GO" id="GO:0000981">
    <property type="term" value="F:DNA-binding transcription factor activity, RNA polymerase II-specific"/>
    <property type="evidence" value="ECO:0007669"/>
    <property type="project" value="InterPro"/>
</dbReference>
<dbReference type="AlphaFoldDB" id="A0A1Q2ZYP7"/>
<evidence type="ECO:0000313" key="9">
    <source>
        <dbReference type="EMBL" id="GAV48576.1"/>
    </source>
</evidence>
<name>A0A1Q2ZYP7_ZYGRO</name>
<organism evidence="9 10">
    <name type="scientific">Zygosaccharomyces rouxii</name>
    <dbReference type="NCBI Taxonomy" id="4956"/>
    <lineage>
        <taxon>Eukaryota</taxon>
        <taxon>Fungi</taxon>
        <taxon>Dikarya</taxon>
        <taxon>Ascomycota</taxon>
        <taxon>Saccharomycotina</taxon>
        <taxon>Saccharomycetes</taxon>
        <taxon>Saccharomycetales</taxon>
        <taxon>Saccharomycetaceae</taxon>
        <taxon>Zygosaccharomyces</taxon>
    </lineage>
</organism>
<dbReference type="InterPro" id="IPR036864">
    <property type="entry name" value="Zn2-C6_fun-type_DNA-bd_sf"/>
</dbReference>
<proteinExistence type="predicted"/>
<keyword evidence="6" id="KW-0539">Nucleus</keyword>
<dbReference type="SMART" id="SM00066">
    <property type="entry name" value="GAL4"/>
    <property type="match status" value="1"/>
</dbReference>
<protein>
    <recommendedName>
        <fullName evidence="8">Zn(2)-C6 fungal-type domain-containing protein</fullName>
    </recommendedName>
</protein>
<keyword evidence="2" id="KW-0862">Zinc</keyword>
<evidence type="ECO:0000313" key="10">
    <source>
        <dbReference type="Proteomes" id="UP000187013"/>
    </source>
</evidence>
<evidence type="ECO:0000256" key="2">
    <source>
        <dbReference type="ARBA" id="ARBA00022833"/>
    </source>
</evidence>
<evidence type="ECO:0000256" key="7">
    <source>
        <dbReference type="SAM" id="MobiDB-lite"/>
    </source>
</evidence>
<reference evidence="9 10" key="1">
    <citation type="submission" date="2016-08" db="EMBL/GenBank/DDBJ databases">
        <title>Draft genome sequence of allopolyploid Zygosaccharomyces rouxii.</title>
        <authorList>
            <person name="Watanabe J."/>
            <person name="Uehara K."/>
            <person name="Mogi Y."/>
            <person name="Tsukioka Y."/>
        </authorList>
    </citation>
    <scope>NUCLEOTIDE SEQUENCE [LARGE SCALE GENOMIC DNA]</scope>
    <source>
        <strain evidence="9 10">NBRC 110957</strain>
    </source>
</reference>
<dbReference type="OrthoDB" id="2595934at2759"/>
<comment type="caution">
    <text evidence="9">The sequence shown here is derived from an EMBL/GenBank/DDBJ whole genome shotgun (WGS) entry which is preliminary data.</text>
</comment>
<feature type="compositionally biased region" description="Polar residues" evidence="7">
    <location>
        <begin position="21"/>
        <end position="36"/>
    </location>
</feature>
<dbReference type="CDD" id="cd00067">
    <property type="entry name" value="GAL4"/>
    <property type="match status" value="1"/>
</dbReference>
<dbReference type="SUPFAM" id="SSF57701">
    <property type="entry name" value="Zn2/Cys6 DNA-binding domain"/>
    <property type="match status" value="1"/>
</dbReference>
<evidence type="ECO:0000259" key="8">
    <source>
        <dbReference type="PROSITE" id="PS50048"/>
    </source>
</evidence>
<keyword evidence="5" id="KW-0804">Transcription</keyword>
<feature type="region of interest" description="Disordered" evidence="7">
    <location>
        <begin position="1"/>
        <end position="52"/>
    </location>
</feature>
<evidence type="ECO:0000256" key="5">
    <source>
        <dbReference type="ARBA" id="ARBA00023163"/>
    </source>
</evidence>
<sequence length="729" mass="83438">MVGRVVASSSGLSVEERRSNVADNTRQMGNSNNNEAFESMKNKGDRGLGRKPRKKRKTFSCTLCRKFKTRCDFEPLVGKCYRCNVLQLDCSLTQDREHEILAAIEESSKSSIKTTTAENSLVNQSCNDGNAVTGGSTVKNPLTKTLNNRLNRLEEGFNKVNSKLDLLVMLLQGNSDVNPLSRTGDELSDDDSNNDKILNCSKFVQCTKLKETPLKLIRDLDERLFPTRVTSEKDRLAKKSRPFVVARVNFLGFFEKHRKLCLDLSKEFLARSHFWIIPGGIKEIDEEYAYRHVFITSVFTIIAMSFDDTEKYAEEQEGLYPLVERLLTNTLTMFDKLIPHDIEAILYCCMFNISRKTKRHRQLQFNSLVLSNFAIDSLLSILDFDEIRRRVLDQEQYNAEDLYHLRILNSLTACKLEYSICYGNFSPMNGVLKDLNNLTAKFPQAIFGDDIKVSEVDLGNIINSLFQNFQSFFNITKRDFLRGHQKDNCVDTEGIIVFQEFKFWLKNWQELLSKDEGGVLQLTFDFYHIIICRSFIAEFLDQMEDSPLFLNYTLNTMREHSFALLKSFLKLPPFLIRGAPILTAHQLLYACLALCDYLHWFDHSDRQKVLNICTRVYWHLNNIGEKMNEATDDVGKIIKSLIDSSKYRVGVQQFSLEHGVKDLPTTNVGAGNLANSPGSTHSLISSVESTAAGFTIPDVEQFSTFEDFFQDFFDNLKPNSRSIFSSSKE</sequence>
<accession>A0A1Q2ZYP7</accession>
<dbReference type="EMBL" id="BDGX01000011">
    <property type="protein sequence ID" value="GAV48576.1"/>
    <property type="molecule type" value="Genomic_DNA"/>
</dbReference>
<keyword evidence="4" id="KW-0238">DNA-binding</keyword>
<dbReference type="GO" id="GO:0003677">
    <property type="term" value="F:DNA binding"/>
    <property type="evidence" value="ECO:0007669"/>
    <property type="project" value="UniProtKB-KW"/>
</dbReference>
<keyword evidence="3" id="KW-0805">Transcription regulation</keyword>
<evidence type="ECO:0000256" key="1">
    <source>
        <dbReference type="ARBA" id="ARBA00022723"/>
    </source>
</evidence>
<dbReference type="PROSITE" id="PS00463">
    <property type="entry name" value="ZN2_CY6_FUNGAL_1"/>
    <property type="match status" value="1"/>
</dbReference>
<keyword evidence="1" id="KW-0479">Metal-binding</keyword>
<dbReference type="Proteomes" id="UP000187013">
    <property type="component" value="Unassembled WGS sequence"/>
</dbReference>
<gene>
    <name evidence="9" type="ORF">ZYGR_0K00810</name>
</gene>
<dbReference type="GO" id="GO:0008270">
    <property type="term" value="F:zinc ion binding"/>
    <property type="evidence" value="ECO:0007669"/>
    <property type="project" value="InterPro"/>
</dbReference>
<evidence type="ECO:0000256" key="4">
    <source>
        <dbReference type="ARBA" id="ARBA00023125"/>
    </source>
</evidence>
<dbReference type="PANTHER" id="PTHR31668">
    <property type="entry name" value="GLUCOSE TRANSPORT TRANSCRIPTION REGULATOR RGT1-RELATED-RELATED"/>
    <property type="match status" value="1"/>
</dbReference>
<dbReference type="GO" id="GO:0001080">
    <property type="term" value="P:nitrogen catabolite activation of transcription from RNA polymerase II promoter"/>
    <property type="evidence" value="ECO:0007669"/>
    <property type="project" value="TreeGrafter"/>
</dbReference>
<feature type="compositionally biased region" description="Basic and acidic residues" evidence="7">
    <location>
        <begin position="38"/>
        <end position="48"/>
    </location>
</feature>
<dbReference type="PANTHER" id="PTHR31668:SF9">
    <property type="entry name" value="URACIL CATABOLISM PROTEIN 2"/>
    <property type="match status" value="1"/>
</dbReference>
<dbReference type="PROSITE" id="PS50048">
    <property type="entry name" value="ZN2_CY6_FUNGAL_2"/>
    <property type="match status" value="1"/>
</dbReference>
<dbReference type="InterPro" id="IPR050797">
    <property type="entry name" value="Carb_Metab_Trans_Reg"/>
</dbReference>